<reference evidence="1 2" key="1">
    <citation type="submission" date="2021-06" db="EMBL/GenBank/DDBJ databases">
        <authorList>
            <person name="Palmer J.M."/>
        </authorList>
    </citation>
    <scope>NUCLEOTIDE SEQUENCE [LARGE SCALE GENOMIC DNA]</scope>
    <source>
        <strain evidence="2">if_2019</strain>
        <tissue evidence="1">Muscle</tissue>
    </source>
</reference>
<dbReference type="Proteomes" id="UP001482620">
    <property type="component" value="Unassembled WGS sequence"/>
</dbReference>
<proteinExistence type="predicted"/>
<dbReference type="EMBL" id="JAHRIQ010050500">
    <property type="protein sequence ID" value="MEQ2238047.1"/>
    <property type="molecule type" value="Genomic_DNA"/>
</dbReference>
<protein>
    <submittedName>
        <fullName evidence="1">Uncharacterized protein</fullName>
    </submittedName>
</protein>
<keyword evidence="2" id="KW-1185">Reference proteome</keyword>
<dbReference type="PANTHER" id="PTHR38706">
    <property type="entry name" value="SI:CH211-198C19.1-RELATED"/>
    <property type="match status" value="1"/>
</dbReference>
<gene>
    <name evidence="1" type="ORF">ILYODFUR_029340</name>
</gene>
<name>A0ABV0U0E3_9TELE</name>
<dbReference type="PANTHER" id="PTHR38706:SF2">
    <property type="match status" value="1"/>
</dbReference>
<comment type="caution">
    <text evidence="1">The sequence shown here is derived from an EMBL/GenBank/DDBJ whole genome shotgun (WGS) entry which is preliminary data.</text>
</comment>
<evidence type="ECO:0000313" key="1">
    <source>
        <dbReference type="EMBL" id="MEQ2238047.1"/>
    </source>
</evidence>
<evidence type="ECO:0000313" key="2">
    <source>
        <dbReference type="Proteomes" id="UP001482620"/>
    </source>
</evidence>
<organism evidence="1 2">
    <name type="scientific">Ilyodon furcidens</name>
    <name type="common">goldbreast splitfin</name>
    <dbReference type="NCBI Taxonomy" id="33524"/>
    <lineage>
        <taxon>Eukaryota</taxon>
        <taxon>Metazoa</taxon>
        <taxon>Chordata</taxon>
        <taxon>Craniata</taxon>
        <taxon>Vertebrata</taxon>
        <taxon>Euteleostomi</taxon>
        <taxon>Actinopterygii</taxon>
        <taxon>Neopterygii</taxon>
        <taxon>Teleostei</taxon>
        <taxon>Neoteleostei</taxon>
        <taxon>Acanthomorphata</taxon>
        <taxon>Ovalentaria</taxon>
        <taxon>Atherinomorphae</taxon>
        <taxon>Cyprinodontiformes</taxon>
        <taxon>Goodeidae</taxon>
        <taxon>Ilyodon</taxon>
    </lineage>
</organism>
<accession>A0ABV0U0E3</accession>
<sequence>MVLWQLRTLDHLDTSEFGRPFPRHGLQLLFWFSNHCVSFELNNSGDVMKLVSECQPEKGVYGFHKFGNVEELLPVLYKPKKNKSIRQRLGSLGKRRGFEQAKVLGKGLLEFTVAGHSMEHCFWLETMQDAGIIGLDLLGKGGAVVDVPGSTLRLGMEVVTVIH</sequence>